<evidence type="ECO:0000313" key="2">
    <source>
        <dbReference type="Proteomes" id="UP000076154"/>
    </source>
</evidence>
<dbReference type="InParanoid" id="A0A369JXY7"/>
<proteinExistence type="predicted"/>
<dbReference type="Proteomes" id="UP000076154">
    <property type="component" value="Unassembled WGS sequence"/>
</dbReference>
<dbReference type="EMBL" id="LUEZ02000025">
    <property type="protein sequence ID" value="RDB26618.1"/>
    <property type="molecule type" value="Genomic_DNA"/>
</dbReference>
<protein>
    <submittedName>
        <fullName evidence="1">Uncharacterized protein</fullName>
    </submittedName>
</protein>
<name>A0A369JXY7_HYPMA</name>
<keyword evidence="2" id="KW-1185">Reference proteome</keyword>
<reference evidence="1" key="1">
    <citation type="submission" date="2018-04" db="EMBL/GenBank/DDBJ databases">
        <title>Whole genome sequencing of Hypsizygus marmoreus.</title>
        <authorList>
            <person name="Choi I.-G."/>
            <person name="Min B."/>
            <person name="Kim J.-G."/>
            <person name="Kim S."/>
            <person name="Oh Y.-L."/>
            <person name="Kong W.-S."/>
            <person name="Park H."/>
            <person name="Jeong J."/>
            <person name="Song E.-S."/>
        </authorList>
    </citation>
    <scope>NUCLEOTIDE SEQUENCE [LARGE SCALE GENOMIC DNA]</scope>
    <source>
        <strain evidence="1">51987-8</strain>
    </source>
</reference>
<gene>
    <name evidence="1" type="ORF">Hypma_005549</name>
</gene>
<comment type="caution">
    <text evidence="1">The sequence shown here is derived from an EMBL/GenBank/DDBJ whole genome shotgun (WGS) entry which is preliminary data.</text>
</comment>
<organism evidence="1 2">
    <name type="scientific">Hypsizygus marmoreus</name>
    <name type="common">White beech mushroom</name>
    <name type="synonym">Agaricus marmoreus</name>
    <dbReference type="NCBI Taxonomy" id="39966"/>
    <lineage>
        <taxon>Eukaryota</taxon>
        <taxon>Fungi</taxon>
        <taxon>Dikarya</taxon>
        <taxon>Basidiomycota</taxon>
        <taxon>Agaricomycotina</taxon>
        <taxon>Agaricomycetes</taxon>
        <taxon>Agaricomycetidae</taxon>
        <taxon>Agaricales</taxon>
        <taxon>Tricholomatineae</taxon>
        <taxon>Lyophyllaceae</taxon>
        <taxon>Hypsizygus</taxon>
    </lineage>
</organism>
<accession>A0A369JXY7</accession>
<sequence length="241" mass="27747">MPPTRNTASKKRREVKQRELQEFAERIFKYSNIYQTMATSMWGDPDEMRAAHARELKTCLENRCAVPETPDEAQHILDGLAIDCEIIPKSFDDRIRICFAAQAYSRVLMENVICHSSRPFNDRVVVLRMLTKLNREAASLPRPPPDLPRIVALIPDKPITRPISVDDVEYWRAHPKELLRKAFISRRQKERRAFVVSDYAVKLVAGQCLDLRFEDRPNVVSLSLEDVLKMVSAAELVTNTD</sequence>
<evidence type="ECO:0000313" key="1">
    <source>
        <dbReference type="EMBL" id="RDB26618.1"/>
    </source>
</evidence>
<dbReference type="AlphaFoldDB" id="A0A369JXY7"/>
<dbReference type="OrthoDB" id="3125502at2759"/>